<evidence type="ECO:0000313" key="10">
    <source>
        <dbReference type="EnsemblMetazoa" id="XP_020907700.1"/>
    </source>
</evidence>
<dbReference type="Proteomes" id="UP000887567">
    <property type="component" value="Unplaced"/>
</dbReference>
<dbReference type="GO" id="GO:0008076">
    <property type="term" value="C:voltage-gated potassium channel complex"/>
    <property type="evidence" value="ECO:0007669"/>
    <property type="project" value="TreeGrafter"/>
</dbReference>
<organism evidence="10 11">
    <name type="scientific">Exaiptasia diaphana</name>
    <name type="common">Tropical sea anemone</name>
    <name type="synonym">Aiptasia pulchella</name>
    <dbReference type="NCBI Taxonomy" id="2652724"/>
    <lineage>
        <taxon>Eukaryota</taxon>
        <taxon>Metazoa</taxon>
        <taxon>Cnidaria</taxon>
        <taxon>Anthozoa</taxon>
        <taxon>Hexacorallia</taxon>
        <taxon>Actiniaria</taxon>
        <taxon>Aiptasiidae</taxon>
        <taxon>Exaiptasia</taxon>
    </lineage>
</organism>
<dbReference type="PANTHER" id="PTHR10258:SF8">
    <property type="entry name" value="CALCIUM-ACTIVATED POTASSIUM CHANNEL BK ALPHA SUBUNIT DOMAIN-CONTAINING PROTEIN"/>
    <property type="match status" value="1"/>
</dbReference>
<dbReference type="GO" id="GO:0005513">
    <property type="term" value="P:detection of calcium ion"/>
    <property type="evidence" value="ECO:0007669"/>
    <property type="project" value="TreeGrafter"/>
</dbReference>
<evidence type="ECO:0000256" key="7">
    <source>
        <dbReference type="ARBA" id="ARBA00023180"/>
    </source>
</evidence>
<evidence type="ECO:0000256" key="5">
    <source>
        <dbReference type="ARBA" id="ARBA00023065"/>
    </source>
</evidence>
<keyword evidence="3 9" id="KW-0812">Transmembrane</keyword>
<evidence type="ECO:0000256" key="6">
    <source>
        <dbReference type="ARBA" id="ARBA00023136"/>
    </source>
</evidence>
<keyword evidence="5" id="KW-0406">Ion transport</keyword>
<keyword evidence="4 9" id="KW-1133">Transmembrane helix</keyword>
<sequence length="230" mass="26380">MNRQKSVKIADFKYHKSSEKLSLHCGMANVKYSHVLWALFGVFLLAVWIGLYVGYVLPVQNSFMYKETQCTITRGILLPSESVQQCPCTSSPCPDPPKKYPCVQIFVNYTIPQQRVKHSLLHYSEAVTGNNCSYVPYCKQSQAAISLEVNYYFSLRSRPNLSIKCYYNKYKDNEVIDVNYSSERLAILVPFAVVLLLLLCVFSFILYRRGCGCNAKRRPSRLSFLSNMDE</sequence>
<dbReference type="Pfam" id="PF03185">
    <property type="entry name" value="CaKB"/>
    <property type="match status" value="1"/>
</dbReference>
<evidence type="ECO:0000256" key="9">
    <source>
        <dbReference type="SAM" id="Phobius"/>
    </source>
</evidence>
<dbReference type="AlphaFoldDB" id="A0A913XNL8"/>
<dbReference type="GO" id="GO:0015269">
    <property type="term" value="F:calcium-activated potassium channel activity"/>
    <property type="evidence" value="ECO:0007669"/>
    <property type="project" value="InterPro"/>
</dbReference>
<dbReference type="RefSeq" id="XP_020907700.1">
    <property type="nucleotide sequence ID" value="XM_021052041.2"/>
</dbReference>
<accession>A0A913XNL8</accession>
<evidence type="ECO:0000313" key="11">
    <source>
        <dbReference type="Proteomes" id="UP000887567"/>
    </source>
</evidence>
<protein>
    <submittedName>
        <fullName evidence="10">Uncharacterized protein</fullName>
    </submittedName>
</protein>
<evidence type="ECO:0000256" key="1">
    <source>
        <dbReference type="ARBA" id="ARBA00004141"/>
    </source>
</evidence>
<name>A0A913XNL8_EXADI</name>
<dbReference type="InterPro" id="IPR003930">
    <property type="entry name" value="K_chnl_Ca-activ_BK_bsu"/>
</dbReference>
<dbReference type="KEGG" id="epa:110245744"/>
<keyword evidence="11" id="KW-1185">Reference proteome</keyword>
<reference evidence="10" key="1">
    <citation type="submission" date="2022-11" db="UniProtKB">
        <authorList>
            <consortium name="EnsemblMetazoa"/>
        </authorList>
    </citation>
    <scope>IDENTIFICATION</scope>
</reference>
<dbReference type="GO" id="GO:0015459">
    <property type="term" value="F:potassium channel regulator activity"/>
    <property type="evidence" value="ECO:0007669"/>
    <property type="project" value="TreeGrafter"/>
</dbReference>
<evidence type="ECO:0000256" key="3">
    <source>
        <dbReference type="ARBA" id="ARBA00022692"/>
    </source>
</evidence>
<dbReference type="GeneID" id="110245744"/>
<evidence type="ECO:0000256" key="8">
    <source>
        <dbReference type="ARBA" id="ARBA00023303"/>
    </source>
</evidence>
<dbReference type="OrthoDB" id="9970277at2759"/>
<comment type="subcellular location">
    <subcellularLocation>
        <location evidence="1">Membrane</location>
        <topology evidence="1">Multi-pass membrane protein</topology>
    </subcellularLocation>
</comment>
<keyword evidence="2" id="KW-0813">Transport</keyword>
<proteinExistence type="predicted"/>
<keyword evidence="8" id="KW-0407">Ion channel</keyword>
<dbReference type="PANTHER" id="PTHR10258">
    <property type="entry name" value="CALCIUM-ACTIVATED POTASSIUM CHANNEL SUBUNIT BETA"/>
    <property type="match status" value="1"/>
</dbReference>
<feature type="transmembrane region" description="Helical" evidence="9">
    <location>
        <begin position="185"/>
        <end position="207"/>
    </location>
</feature>
<evidence type="ECO:0000256" key="2">
    <source>
        <dbReference type="ARBA" id="ARBA00022448"/>
    </source>
</evidence>
<dbReference type="EnsemblMetazoa" id="XM_021052041.2">
    <property type="protein sequence ID" value="XP_020907700.1"/>
    <property type="gene ID" value="LOC110245744"/>
</dbReference>
<keyword evidence="6 9" id="KW-0472">Membrane</keyword>
<feature type="transmembrane region" description="Helical" evidence="9">
    <location>
        <begin position="35"/>
        <end position="57"/>
    </location>
</feature>
<evidence type="ECO:0000256" key="4">
    <source>
        <dbReference type="ARBA" id="ARBA00022989"/>
    </source>
</evidence>
<keyword evidence="7" id="KW-0325">Glycoprotein</keyword>